<feature type="region of interest" description="Disordered" evidence="1">
    <location>
        <begin position="766"/>
        <end position="815"/>
    </location>
</feature>
<dbReference type="InParanoid" id="A0A2J7PHQ5"/>
<evidence type="ECO:0000256" key="1">
    <source>
        <dbReference type="SAM" id="MobiDB-lite"/>
    </source>
</evidence>
<dbReference type="EMBL" id="NEVH01025133">
    <property type="protein sequence ID" value="PNF15862.1"/>
    <property type="molecule type" value="Genomic_DNA"/>
</dbReference>
<evidence type="ECO:0000256" key="2">
    <source>
        <dbReference type="SAM" id="Phobius"/>
    </source>
</evidence>
<feature type="compositionally biased region" description="Polar residues" evidence="1">
    <location>
        <begin position="1"/>
        <end position="22"/>
    </location>
</feature>
<name>A0A2J7PHQ5_9NEOP</name>
<feature type="compositionally biased region" description="Basic residues" evidence="1">
    <location>
        <begin position="796"/>
        <end position="805"/>
    </location>
</feature>
<protein>
    <submittedName>
        <fullName evidence="3">Uncharacterized protein</fullName>
    </submittedName>
</protein>
<keyword evidence="2" id="KW-0812">Transmembrane</keyword>
<feature type="compositionally biased region" description="Basic and acidic residues" evidence="1">
    <location>
        <begin position="766"/>
        <end position="795"/>
    </location>
</feature>
<dbReference type="OrthoDB" id="427071at2759"/>
<dbReference type="AlphaFoldDB" id="A0A2J7PHQ5"/>
<feature type="transmembrane region" description="Helical" evidence="2">
    <location>
        <begin position="114"/>
        <end position="134"/>
    </location>
</feature>
<feature type="compositionally biased region" description="Low complexity" evidence="1">
    <location>
        <begin position="30"/>
        <end position="45"/>
    </location>
</feature>
<dbReference type="Proteomes" id="UP000235965">
    <property type="component" value="Unassembled WGS sequence"/>
</dbReference>
<feature type="region of interest" description="Disordered" evidence="1">
    <location>
        <begin position="1"/>
        <end position="71"/>
    </location>
</feature>
<keyword evidence="2" id="KW-1133">Transmembrane helix</keyword>
<keyword evidence="2" id="KW-0472">Membrane</keyword>
<dbReference type="EMBL" id="NEVH01025133">
    <property type="protein sequence ID" value="PNF15861.1"/>
    <property type="molecule type" value="Genomic_DNA"/>
</dbReference>
<comment type="caution">
    <text evidence="3">The sequence shown here is derived from an EMBL/GenBank/DDBJ whole genome shotgun (WGS) entry which is preliminary data.</text>
</comment>
<evidence type="ECO:0000313" key="4">
    <source>
        <dbReference type="Proteomes" id="UP000235965"/>
    </source>
</evidence>
<feature type="compositionally biased region" description="Acidic residues" evidence="1">
    <location>
        <begin position="48"/>
        <end position="63"/>
    </location>
</feature>
<organism evidence="3 4">
    <name type="scientific">Cryptotermes secundus</name>
    <dbReference type="NCBI Taxonomy" id="105785"/>
    <lineage>
        <taxon>Eukaryota</taxon>
        <taxon>Metazoa</taxon>
        <taxon>Ecdysozoa</taxon>
        <taxon>Arthropoda</taxon>
        <taxon>Hexapoda</taxon>
        <taxon>Insecta</taxon>
        <taxon>Pterygota</taxon>
        <taxon>Neoptera</taxon>
        <taxon>Polyneoptera</taxon>
        <taxon>Dictyoptera</taxon>
        <taxon>Blattodea</taxon>
        <taxon>Blattoidea</taxon>
        <taxon>Termitoidae</taxon>
        <taxon>Kalotermitidae</taxon>
        <taxon>Cryptotermitinae</taxon>
        <taxon>Cryptotermes</taxon>
    </lineage>
</organism>
<proteinExistence type="predicted"/>
<sequence length="1003" mass="115375">MENNPTDNSNESDISDSWSILGSDSCEPQDIPVDSSVIDGDSISGEPSDGESLEVIDEEEKDQDEYREADMETDGISIITESDGTNELEQTLSLVESKEKKYMHHPNTYLNTRLNVLLVISFAAVTGLGIGHFLGLQEECPLLNESVTSLLTKLQHDNQLLRYKIEKLLSEKDAASYSFQNIQSWEADTKFRAEGILHLQPSLQAGILKQPLNLEIAGLPGNKIGSQQYMADNRNQYEGEVRNIAKQSSEGRVQSGEHSGYVTPIKFEDENVAKKQSDGQAGSVTFDLNSEYVILADHEDAVLDVERNRVADFTDDVIFVQFRDNDGVIKSSAELNNEANVAGSSVHIKEHETVADFPFLMNAERDFSDSAVKDDQVAQPPVRVKNKVFALPEKDDFLDHTVNIHPSVGYSSEGPNRNVDALQAEVTHKTYDWEENNMEIIKSTVKLLQAQFNDVLSHDAESVLPSSVALVAEIEQSLFHLQDSISQCEVQRSDFCAQLQERMKVSVVKLKEMTERLVDDIDEQLYKLLSRITRKLKKFKRNLQDKWCHLAHQHDSKNDAIYGWLHSSLLLECKESQRQTKRKFREFSSEEPSKLSEMFVMGTSDEKVKGMDEPNIFKIQNMEEECNGIKNGDSNTASEEGQRSGIQYTVTQTEYVMQSHINKELAPDKVIMIHDNLNEEHFKMNTVPKAFEKSNGEEQYMSELHKNWKHDNQGTFKNHFNEEEKNKPENKDKNVPLAKTCWQTHNGKTVCKKFKNNQQFLRSQKFKEQHVTQSLRDNHSHEKKNLKSQFNDKDKKAPKKLQTKRRWQDENKHHKQSLILEQGASWVMVDTSIPKQSNISGDWVLKMADSRAEHRRLEHKSDWLFDRADARKLKREKQHITGNWYFERARGRVDCHFHPHSKWCKTGTYSGPDFNWYFERARGRAYCRFHPHSSWCKTGTSSGPNFDGLHQSDYENDYSYSDRSHRAAHWSKKFKLHLSAAAGKFFKRSFSHFQNKMNYHNHH</sequence>
<reference evidence="3 4" key="1">
    <citation type="submission" date="2017-12" db="EMBL/GenBank/DDBJ databases">
        <title>Hemimetabolous genomes reveal molecular basis of termite eusociality.</title>
        <authorList>
            <person name="Harrison M.C."/>
            <person name="Jongepier E."/>
            <person name="Robertson H.M."/>
            <person name="Arning N."/>
            <person name="Bitard-Feildel T."/>
            <person name="Chao H."/>
            <person name="Childers C.P."/>
            <person name="Dinh H."/>
            <person name="Doddapaneni H."/>
            <person name="Dugan S."/>
            <person name="Gowin J."/>
            <person name="Greiner C."/>
            <person name="Han Y."/>
            <person name="Hu H."/>
            <person name="Hughes D.S.T."/>
            <person name="Huylmans A.-K."/>
            <person name="Kemena C."/>
            <person name="Kremer L.P.M."/>
            <person name="Lee S.L."/>
            <person name="Lopez-Ezquerra A."/>
            <person name="Mallet L."/>
            <person name="Monroy-Kuhn J.M."/>
            <person name="Moser A."/>
            <person name="Murali S.C."/>
            <person name="Muzny D.M."/>
            <person name="Otani S."/>
            <person name="Piulachs M.-D."/>
            <person name="Poelchau M."/>
            <person name="Qu J."/>
            <person name="Schaub F."/>
            <person name="Wada-Katsumata A."/>
            <person name="Worley K.C."/>
            <person name="Xie Q."/>
            <person name="Ylla G."/>
            <person name="Poulsen M."/>
            <person name="Gibbs R.A."/>
            <person name="Schal C."/>
            <person name="Richards S."/>
            <person name="Belles X."/>
            <person name="Korb J."/>
            <person name="Bornberg-Bauer E."/>
        </authorList>
    </citation>
    <scope>NUCLEOTIDE SEQUENCE [LARGE SCALE GENOMIC DNA]</scope>
    <source>
        <tissue evidence="3">Whole body</tissue>
    </source>
</reference>
<keyword evidence="4" id="KW-1185">Reference proteome</keyword>
<evidence type="ECO:0000313" key="3">
    <source>
        <dbReference type="EMBL" id="PNF15861.1"/>
    </source>
</evidence>
<gene>
    <name evidence="3" type="ORF">B7P43_G07975</name>
</gene>
<accession>A0A2J7PHQ5</accession>